<dbReference type="EMBL" id="LAZR01002278">
    <property type="protein sequence ID" value="KKN32088.1"/>
    <property type="molecule type" value="Genomic_DNA"/>
</dbReference>
<organism evidence="1">
    <name type="scientific">marine sediment metagenome</name>
    <dbReference type="NCBI Taxonomy" id="412755"/>
    <lineage>
        <taxon>unclassified sequences</taxon>
        <taxon>metagenomes</taxon>
        <taxon>ecological metagenomes</taxon>
    </lineage>
</organism>
<accession>A0A0F9SSA9</accession>
<dbReference type="AlphaFoldDB" id="A0A0F9SSA9"/>
<gene>
    <name evidence="1" type="ORF">LCGC14_0817430</name>
</gene>
<proteinExistence type="predicted"/>
<reference evidence="1" key="1">
    <citation type="journal article" date="2015" name="Nature">
        <title>Complex archaea that bridge the gap between prokaryotes and eukaryotes.</title>
        <authorList>
            <person name="Spang A."/>
            <person name="Saw J.H."/>
            <person name="Jorgensen S.L."/>
            <person name="Zaremba-Niedzwiedzka K."/>
            <person name="Martijn J."/>
            <person name="Lind A.E."/>
            <person name="van Eijk R."/>
            <person name="Schleper C."/>
            <person name="Guy L."/>
            <person name="Ettema T.J."/>
        </authorList>
    </citation>
    <scope>NUCLEOTIDE SEQUENCE</scope>
</reference>
<evidence type="ECO:0000313" key="1">
    <source>
        <dbReference type="EMBL" id="KKN32088.1"/>
    </source>
</evidence>
<protein>
    <submittedName>
        <fullName evidence="1">Uncharacterized protein</fullName>
    </submittedName>
</protein>
<name>A0A0F9SSA9_9ZZZZ</name>
<comment type="caution">
    <text evidence="1">The sequence shown here is derived from an EMBL/GenBank/DDBJ whole genome shotgun (WGS) entry which is preliminary data.</text>
</comment>
<sequence length="113" mass="12283">MLKAATLNALSDMREEARAAARAIVRHLDGIEFGIEYLELPTGGEVAYVNTGETYNSTLLHVDGEWIYSSWGDVYEAAEVAHCEDGNARCGYCGEWTEGAVPCHDDDGIAINV</sequence>